<reference evidence="1" key="1">
    <citation type="journal article" date="2020" name="Fungal Divers.">
        <title>Resolving the Mortierellaceae phylogeny through synthesis of multi-gene phylogenetics and phylogenomics.</title>
        <authorList>
            <person name="Vandepol N."/>
            <person name="Liber J."/>
            <person name="Desiro A."/>
            <person name="Na H."/>
            <person name="Kennedy M."/>
            <person name="Barry K."/>
            <person name="Grigoriev I.V."/>
            <person name="Miller A.N."/>
            <person name="O'Donnell K."/>
            <person name="Stajich J.E."/>
            <person name="Bonito G."/>
        </authorList>
    </citation>
    <scope>NUCLEOTIDE SEQUENCE</scope>
    <source>
        <strain evidence="1">MES-2147</strain>
    </source>
</reference>
<organism evidence="1 2">
    <name type="scientific">Modicella reniformis</name>
    <dbReference type="NCBI Taxonomy" id="1440133"/>
    <lineage>
        <taxon>Eukaryota</taxon>
        <taxon>Fungi</taxon>
        <taxon>Fungi incertae sedis</taxon>
        <taxon>Mucoromycota</taxon>
        <taxon>Mortierellomycotina</taxon>
        <taxon>Mortierellomycetes</taxon>
        <taxon>Mortierellales</taxon>
        <taxon>Mortierellaceae</taxon>
        <taxon>Modicella</taxon>
    </lineage>
</organism>
<name>A0A9P6IJ44_9FUNG</name>
<dbReference type="PANTHER" id="PTHR47642:SF5">
    <property type="entry name" value="ATP-DEPENDENT DNA HELICASE"/>
    <property type="match status" value="1"/>
</dbReference>
<evidence type="ECO:0008006" key="3">
    <source>
        <dbReference type="Google" id="ProtNLM"/>
    </source>
</evidence>
<feature type="non-terminal residue" evidence="1">
    <location>
        <position position="127"/>
    </location>
</feature>
<keyword evidence="2" id="KW-1185">Reference proteome</keyword>
<dbReference type="AlphaFoldDB" id="A0A9P6IJ44"/>
<sequence>MRLDWDGWLDATEMNSFYEIALAVLPQQLVENVLSLLPVPVEDMDDQVPVNLNQDQASALETVMETPGHYTVTGSAGTGKSTLLRVLVRELQEAGLFEPVVLAPSGVAAINVRGWTIHRFFQSQDRS</sequence>
<dbReference type="PANTHER" id="PTHR47642">
    <property type="entry name" value="ATP-DEPENDENT DNA HELICASE"/>
    <property type="match status" value="1"/>
</dbReference>
<gene>
    <name evidence="1" type="ORF">BGZ65_009326</name>
</gene>
<dbReference type="InterPro" id="IPR051055">
    <property type="entry name" value="PIF1_helicase"/>
</dbReference>
<protein>
    <recommendedName>
        <fullName evidence="3">DNA helicase</fullName>
    </recommendedName>
</protein>
<proteinExistence type="predicted"/>
<dbReference type="EMBL" id="JAAAHW010010795">
    <property type="protein sequence ID" value="KAF9922812.1"/>
    <property type="molecule type" value="Genomic_DNA"/>
</dbReference>
<dbReference type="Gene3D" id="3.40.50.300">
    <property type="entry name" value="P-loop containing nucleotide triphosphate hydrolases"/>
    <property type="match status" value="1"/>
</dbReference>
<dbReference type="Proteomes" id="UP000749646">
    <property type="component" value="Unassembled WGS sequence"/>
</dbReference>
<dbReference type="InterPro" id="IPR027417">
    <property type="entry name" value="P-loop_NTPase"/>
</dbReference>
<evidence type="ECO:0000313" key="1">
    <source>
        <dbReference type="EMBL" id="KAF9922812.1"/>
    </source>
</evidence>
<dbReference type="OrthoDB" id="5578775at2759"/>
<dbReference type="SUPFAM" id="SSF52540">
    <property type="entry name" value="P-loop containing nucleoside triphosphate hydrolases"/>
    <property type="match status" value="1"/>
</dbReference>
<accession>A0A9P6IJ44</accession>
<dbReference type="Pfam" id="PF13604">
    <property type="entry name" value="AAA_30"/>
    <property type="match status" value="1"/>
</dbReference>
<evidence type="ECO:0000313" key="2">
    <source>
        <dbReference type="Proteomes" id="UP000749646"/>
    </source>
</evidence>
<comment type="caution">
    <text evidence="1">The sequence shown here is derived from an EMBL/GenBank/DDBJ whole genome shotgun (WGS) entry which is preliminary data.</text>
</comment>